<dbReference type="Gene3D" id="3.40.50.620">
    <property type="entry name" value="HUPs"/>
    <property type="match status" value="1"/>
</dbReference>
<keyword evidence="3" id="KW-0479">Metal-binding</keyword>
<dbReference type="PANTHER" id="PTHR42914:SF1">
    <property type="entry name" value="7-CYANO-7-DEAZAGUANINE SYNTHASE"/>
    <property type="match status" value="1"/>
</dbReference>
<comment type="pathway">
    <text evidence="1">Purine metabolism; 7-cyano-7-deazaguanine biosynthesis.</text>
</comment>
<evidence type="ECO:0000256" key="8">
    <source>
        <dbReference type="ARBA" id="ARBA00037993"/>
    </source>
</evidence>
<keyword evidence="2 12" id="KW-0436">Ligase</keyword>
<evidence type="ECO:0000313" key="13">
    <source>
        <dbReference type="Proteomes" id="UP001595445"/>
    </source>
</evidence>
<evidence type="ECO:0000256" key="5">
    <source>
        <dbReference type="ARBA" id="ARBA00022785"/>
    </source>
</evidence>
<evidence type="ECO:0000256" key="4">
    <source>
        <dbReference type="ARBA" id="ARBA00022741"/>
    </source>
</evidence>
<keyword evidence="6" id="KW-0862">Zinc</keyword>
<feature type="compositionally biased region" description="Basic and acidic residues" evidence="11">
    <location>
        <begin position="470"/>
        <end position="482"/>
    </location>
</feature>
<feature type="region of interest" description="Disordered" evidence="11">
    <location>
        <begin position="467"/>
        <end position="497"/>
    </location>
</feature>
<dbReference type="RefSeq" id="WP_197646827.1">
    <property type="nucleotide sequence ID" value="NZ_JAEACP010000020.1"/>
</dbReference>
<evidence type="ECO:0000256" key="3">
    <source>
        <dbReference type="ARBA" id="ARBA00022723"/>
    </source>
</evidence>
<dbReference type="Pfam" id="PF06508">
    <property type="entry name" value="QueC"/>
    <property type="match status" value="1"/>
</dbReference>
<dbReference type="PANTHER" id="PTHR42914">
    <property type="entry name" value="7-CYANO-7-DEAZAGUANINE SYNTHASE"/>
    <property type="match status" value="1"/>
</dbReference>
<evidence type="ECO:0000256" key="1">
    <source>
        <dbReference type="ARBA" id="ARBA00005061"/>
    </source>
</evidence>
<dbReference type="InterPro" id="IPR014729">
    <property type="entry name" value="Rossmann-like_a/b/a_fold"/>
</dbReference>
<keyword evidence="4" id="KW-0547">Nucleotide-binding</keyword>
<sequence length="645" mass="70760">MSEAIVTRGPTEKPLRIRLNGSNPTFKLQSERIAATLVSPIAPHLEDLIEIAGTVFAADSSVVRGGATRPDMGESWHRNFDFSIPVRDPGFWSRSEVTSALTDAVTFLTDDVVTFKFVPRPEQGQQQGFLQFDPASGAFAADEVILFSGGLDSFAGALEWLSTRTGRVALVSHRSSQKVATRQQQLGQYLVRRFPGRVLHIQVAAHRVGSEAREATQRSRSFLFAALGQTVARMLGASQVSFYENGIVSHNLLISPQVVGTMATRTTHPLTLRKLNELMALIGSAPVPIHNPYQWMTKTEVVRRIADHGEARQIRHAVSCTSVREQDRLHTHCGTCSQCLDRRFAILAAGLQTEEPDEMYATDVLFGARESDRSRTMALDWTRHAARLPSLDAAGFMKVFGQEVLRIARGYPDLPQREIVERVFDLQQRHGRAVTGVLERAITDKAGPLARQSLPETALLRLHLAGGDMSDPKRVGDPRAEARAPAPRTQVDSDAPDLVFNPNHPLEVTFTHDGRIPVIDIRGLGTLQGAPARVAHELKPDFDADRAAGLSRDAHRFIAQGDLAKRVGVAKTTITQGVKRCRKALAELYHDLVGAPPALPLLIESKKARGYRLDPDIRPLAKSEATPHVPPQESPQAAPMSRQSG</sequence>
<evidence type="ECO:0000256" key="6">
    <source>
        <dbReference type="ARBA" id="ARBA00022833"/>
    </source>
</evidence>
<accession>A0ABV7DUB4</accession>
<reference evidence="13" key="1">
    <citation type="journal article" date="2019" name="Int. J. Syst. Evol. Microbiol.">
        <title>The Global Catalogue of Microorganisms (GCM) 10K type strain sequencing project: providing services to taxonomists for standard genome sequencing and annotation.</title>
        <authorList>
            <consortium name="The Broad Institute Genomics Platform"/>
            <consortium name="The Broad Institute Genome Sequencing Center for Infectious Disease"/>
            <person name="Wu L."/>
            <person name="Ma J."/>
        </authorList>
    </citation>
    <scope>NUCLEOTIDE SEQUENCE [LARGE SCALE GENOMIC DNA]</scope>
    <source>
        <strain evidence="13">KCTC 62102</strain>
    </source>
</reference>
<evidence type="ECO:0000256" key="7">
    <source>
        <dbReference type="ARBA" id="ARBA00022840"/>
    </source>
</evidence>
<name>A0ABV7DUB4_9RHOB</name>
<keyword evidence="7" id="KW-0067">ATP-binding</keyword>
<feature type="region of interest" description="Disordered" evidence="11">
    <location>
        <begin position="614"/>
        <end position="645"/>
    </location>
</feature>
<organism evidence="12 13">
    <name type="scientific">Tabrizicola soli</name>
    <dbReference type="NCBI Taxonomy" id="2185115"/>
    <lineage>
        <taxon>Bacteria</taxon>
        <taxon>Pseudomonadati</taxon>
        <taxon>Pseudomonadota</taxon>
        <taxon>Alphaproteobacteria</taxon>
        <taxon>Rhodobacterales</taxon>
        <taxon>Paracoccaceae</taxon>
        <taxon>Tabrizicola</taxon>
    </lineage>
</organism>
<keyword evidence="13" id="KW-1185">Reference proteome</keyword>
<comment type="catalytic activity">
    <reaction evidence="10">
        <text>7-carboxy-7-carbaguanine + NH4(+) + 2 ATP = 7-cyano-7-carbaguanine + 2 AMP + 2 diphosphate + 2 H(+)</text>
        <dbReference type="Rhea" id="RHEA:27982"/>
        <dbReference type="ChEBI" id="CHEBI:15378"/>
        <dbReference type="ChEBI" id="CHEBI:28938"/>
        <dbReference type="ChEBI" id="CHEBI:30616"/>
        <dbReference type="ChEBI" id="CHEBI:33019"/>
        <dbReference type="ChEBI" id="CHEBI:45075"/>
        <dbReference type="ChEBI" id="CHEBI:61036"/>
        <dbReference type="ChEBI" id="CHEBI:456215"/>
        <dbReference type="EC" id="6.3.4.20"/>
    </reaction>
</comment>
<gene>
    <name evidence="12" type="ORF">ACFOD6_09375</name>
</gene>
<evidence type="ECO:0000256" key="11">
    <source>
        <dbReference type="SAM" id="MobiDB-lite"/>
    </source>
</evidence>
<dbReference type="Proteomes" id="UP001595445">
    <property type="component" value="Unassembled WGS sequence"/>
</dbReference>
<keyword evidence="5" id="KW-0671">Queuosine biosynthesis</keyword>
<dbReference type="EC" id="6.3.4.20" evidence="9"/>
<comment type="similarity">
    <text evidence="8">Belongs to the QueC family.</text>
</comment>
<proteinExistence type="inferred from homology"/>
<dbReference type="EMBL" id="JBHRSM010000016">
    <property type="protein sequence ID" value="MFC3086255.1"/>
    <property type="molecule type" value="Genomic_DNA"/>
</dbReference>
<dbReference type="InterPro" id="IPR018317">
    <property type="entry name" value="QueC"/>
</dbReference>
<comment type="caution">
    <text evidence="12">The sequence shown here is derived from an EMBL/GenBank/DDBJ whole genome shotgun (WGS) entry which is preliminary data.</text>
</comment>
<protein>
    <recommendedName>
        <fullName evidence="9">7-cyano-7-deazaguanine synthase</fullName>
        <ecNumber evidence="9">6.3.4.20</ecNumber>
    </recommendedName>
</protein>
<evidence type="ECO:0000256" key="2">
    <source>
        <dbReference type="ARBA" id="ARBA00022598"/>
    </source>
</evidence>
<dbReference type="GO" id="GO:0016874">
    <property type="term" value="F:ligase activity"/>
    <property type="evidence" value="ECO:0007669"/>
    <property type="project" value="UniProtKB-KW"/>
</dbReference>
<evidence type="ECO:0000313" key="12">
    <source>
        <dbReference type="EMBL" id="MFC3086255.1"/>
    </source>
</evidence>
<evidence type="ECO:0000256" key="9">
    <source>
        <dbReference type="ARBA" id="ARBA00039149"/>
    </source>
</evidence>
<evidence type="ECO:0000256" key="10">
    <source>
        <dbReference type="ARBA" id="ARBA00047890"/>
    </source>
</evidence>
<dbReference type="SUPFAM" id="SSF52402">
    <property type="entry name" value="Adenine nucleotide alpha hydrolases-like"/>
    <property type="match status" value="1"/>
</dbReference>